<protein>
    <submittedName>
        <fullName evidence="2">Uncharacterized protein</fullName>
    </submittedName>
</protein>
<sequence length="61" mass="7287">MARTSFFHVKRGNVWICAVTRQNVNAAMVFEDPSKAYVYFTSLYYNLFLQYMRVITFLLCF</sequence>
<accession>A0A1I7WNU2</accession>
<dbReference type="Gene3D" id="3.30.450.60">
    <property type="match status" value="1"/>
</dbReference>
<dbReference type="Proteomes" id="UP000095283">
    <property type="component" value="Unplaced"/>
</dbReference>
<evidence type="ECO:0000313" key="2">
    <source>
        <dbReference type="WBParaSite" id="Hba_06812"/>
    </source>
</evidence>
<name>A0A1I7WNU2_HETBA</name>
<keyword evidence="1" id="KW-1185">Reference proteome</keyword>
<proteinExistence type="predicted"/>
<organism evidence="1 2">
    <name type="scientific">Heterorhabditis bacteriophora</name>
    <name type="common">Entomopathogenic nematode worm</name>
    <dbReference type="NCBI Taxonomy" id="37862"/>
    <lineage>
        <taxon>Eukaryota</taxon>
        <taxon>Metazoa</taxon>
        <taxon>Ecdysozoa</taxon>
        <taxon>Nematoda</taxon>
        <taxon>Chromadorea</taxon>
        <taxon>Rhabditida</taxon>
        <taxon>Rhabditina</taxon>
        <taxon>Rhabditomorpha</taxon>
        <taxon>Strongyloidea</taxon>
        <taxon>Heterorhabditidae</taxon>
        <taxon>Heterorhabditis</taxon>
    </lineage>
</organism>
<dbReference type="AlphaFoldDB" id="A0A1I7WNU2"/>
<evidence type="ECO:0000313" key="1">
    <source>
        <dbReference type="Proteomes" id="UP000095283"/>
    </source>
</evidence>
<reference evidence="2" key="1">
    <citation type="submission" date="2016-11" db="UniProtKB">
        <authorList>
            <consortium name="WormBaseParasite"/>
        </authorList>
    </citation>
    <scope>IDENTIFICATION</scope>
</reference>
<dbReference type="WBParaSite" id="Hba_06812">
    <property type="protein sequence ID" value="Hba_06812"/>
    <property type="gene ID" value="Hba_06812"/>
</dbReference>